<keyword evidence="6" id="KW-0812">Transmembrane</keyword>
<dbReference type="EMBL" id="LT670817">
    <property type="protein sequence ID" value="SHG34202.1"/>
    <property type="molecule type" value="Genomic_DNA"/>
</dbReference>
<organism evidence="8 9">
    <name type="scientific">Bradyrhizobium erythrophlei</name>
    <dbReference type="NCBI Taxonomy" id="1437360"/>
    <lineage>
        <taxon>Bacteria</taxon>
        <taxon>Pseudomonadati</taxon>
        <taxon>Pseudomonadota</taxon>
        <taxon>Alphaproteobacteria</taxon>
        <taxon>Hyphomicrobiales</taxon>
        <taxon>Nitrobacteraceae</taxon>
        <taxon>Bradyrhizobium</taxon>
    </lineage>
</organism>
<dbReference type="AlphaFoldDB" id="A0A1M5J0Y5"/>
<dbReference type="PANTHER" id="PTHR34990">
    <property type="entry name" value="UDP-2,3-DIACYLGLUCOSAMINE HYDROLASE-RELATED"/>
    <property type="match status" value="1"/>
</dbReference>
<evidence type="ECO:0000313" key="9">
    <source>
        <dbReference type="Proteomes" id="UP000189796"/>
    </source>
</evidence>
<keyword evidence="6" id="KW-1133">Transmembrane helix</keyword>
<feature type="transmembrane region" description="Helical" evidence="6">
    <location>
        <begin position="210"/>
        <end position="237"/>
    </location>
</feature>
<protein>
    <submittedName>
        <fullName evidence="8">Putative phosphoesterase</fullName>
    </submittedName>
</protein>
<dbReference type="InterPro" id="IPR004843">
    <property type="entry name" value="Calcineurin-like_PHP"/>
</dbReference>
<dbReference type="OrthoDB" id="8181118at2"/>
<dbReference type="Proteomes" id="UP000189796">
    <property type="component" value="Chromosome I"/>
</dbReference>
<evidence type="ECO:0000313" key="8">
    <source>
        <dbReference type="EMBL" id="SHG34202.1"/>
    </source>
</evidence>
<evidence type="ECO:0000256" key="3">
    <source>
        <dbReference type="ARBA" id="ARBA00022723"/>
    </source>
</evidence>
<reference evidence="8 9" key="1">
    <citation type="submission" date="2016-11" db="EMBL/GenBank/DDBJ databases">
        <authorList>
            <person name="Jaros S."/>
            <person name="Januszkiewicz K."/>
            <person name="Wedrychowicz H."/>
        </authorList>
    </citation>
    <scope>NUCLEOTIDE SEQUENCE [LARGE SCALE GENOMIC DNA]</scope>
    <source>
        <strain evidence="8 9">GAS138</strain>
    </source>
</reference>
<keyword evidence="2" id="KW-0997">Cell inner membrane</keyword>
<evidence type="ECO:0000259" key="7">
    <source>
        <dbReference type="Pfam" id="PF00149"/>
    </source>
</evidence>
<dbReference type="InterPro" id="IPR029052">
    <property type="entry name" value="Metallo-depent_PP-like"/>
</dbReference>
<dbReference type="PANTHER" id="PTHR34990:SF2">
    <property type="entry name" value="BLL8164 PROTEIN"/>
    <property type="match status" value="1"/>
</dbReference>
<evidence type="ECO:0000256" key="1">
    <source>
        <dbReference type="ARBA" id="ARBA00022475"/>
    </source>
</evidence>
<dbReference type="Pfam" id="PF00149">
    <property type="entry name" value="Metallophos"/>
    <property type="match status" value="1"/>
</dbReference>
<dbReference type="GO" id="GO:0008758">
    <property type="term" value="F:UDP-2,3-diacylglucosamine hydrolase activity"/>
    <property type="evidence" value="ECO:0007669"/>
    <property type="project" value="TreeGrafter"/>
</dbReference>
<accession>A0A1M5J0Y5</accession>
<dbReference type="RefSeq" id="WP_154072042.1">
    <property type="nucleotide sequence ID" value="NZ_LT670817.1"/>
</dbReference>
<keyword evidence="3" id="KW-0479">Metal-binding</keyword>
<dbReference type="InterPro" id="IPR043461">
    <property type="entry name" value="LpxH-like"/>
</dbReference>
<keyword evidence="5" id="KW-0464">Manganese</keyword>
<evidence type="ECO:0000256" key="6">
    <source>
        <dbReference type="SAM" id="Phobius"/>
    </source>
</evidence>
<dbReference type="GO" id="GO:0016020">
    <property type="term" value="C:membrane"/>
    <property type="evidence" value="ECO:0007669"/>
    <property type="project" value="GOC"/>
</dbReference>
<sequence length="429" mass="48979">MAQKYYFVSDLHMGGDGQLQHCDYAAEFIEFLKELEKEGPDTEFLIVGDTFGFWELTLVRGVERLAHIIQAHQAIFDQLRATGARIKVTMMVGNHDYDLACDPVFVEKLQAYNIHLDSSLVLIRPVGDKRIWIEHGQQRDQFNSFPEYGNAYALPVGYFITETFVSGASRYSDFGRGDWLKDIRSVGTMQIPDWMLSNYFYREMSMALRWVLMPFLLLAGVTVIAILGEILRVAGIFDYNIIFHNPLMSRLGIIDNVLQVVITINSLFLILFGIPALVVERDLMRTLHRFRLQTSHGVTPNLDSEAPYLKGAQEVFQADDKVAVFIFGHTHSAFLRRLGPAGQVVINTGTWLKLLSRVPVRLGLLPAVYHPSYRLNYFRIEKENDQLVIDYVEIPKTPERELTWLQRLVILGNVPKSPEAIPARTTIDL</sequence>
<proteinExistence type="predicted"/>
<dbReference type="GO" id="GO:0009245">
    <property type="term" value="P:lipid A biosynthetic process"/>
    <property type="evidence" value="ECO:0007669"/>
    <property type="project" value="TreeGrafter"/>
</dbReference>
<feature type="domain" description="Calcineurin-like phosphoesterase" evidence="7">
    <location>
        <begin position="6"/>
        <end position="139"/>
    </location>
</feature>
<feature type="transmembrane region" description="Helical" evidence="6">
    <location>
        <begin position="257"/>
        <end position="279"/>
    </location>
</feature>
<dbReference type="GO" id="GO:0046872">
    <property type="term" value="F:metal ion binding"/>
    <property type="evidence" value="ECO:0007669"/>
    <property type="project" value="UniProtKB-KW"/>
</dbReference>
<name>A0A1M5J0Y5_9BRAD</name>
<gene>
    <name evidence="8" type="ORF">SAMN05443248_1212</name>
</gene>
<dbReference type="Gene3D" id="3.60.21.10">
    <property type="match status" value="1"/>
</dbReference>
<evidence type="ECO:0000256" key="4">
    <source>
        <dbReference type="ARBA" id="ARBA00023136"/>
    </source>
</evidence>
<evidence type="ECO:0000256" key="2">
    <source>
        <dbReference type="ARBA" id="ARBA00022519"/>
    </source>
</evidence>
<keyword evidence="1" id="KW-1003">Cell membrane</keyword>
<dbReference type="SUPFAM" id="SSF56300">
    <property type="entry name" value="Metallo-dependent phosphatases"/>
    <property type="match status" value="1"/>
</dbReference>
<evidence type="ECO:0000256" key="5">
    <source>
        <dbReference type="ARBA" id="ARBA00023211"/>
    </source>
</evidence>
<keyword evidence="4 6" id="KW-0472">Membrane</keyword>